<sequence>MGWSTRGMIMTWRKWKMKCISAVDTWVTLSRTRTTTKMIIWILG</sequence>
<dbReference type="EMBL" id="GGEC01028655">
    <property type="protein sequence ID" value="MBX09139.1"/>
    <property type="molecule type" value="Transcribed_RNA"/>
</dbReference>
<proteinExistence type="predicted"/>
<dbReference type="AlphaFoldDB" id="A0A2P2KTT5"/>
<name>A0A2P2KTT5_RHIMU</name>
<evidence type="ECO:0000313" key="1">
    <source>
        <dbReference type="EMBL" id="MBX09139.1"/>
    </source>
</evidence>
<accession>A0A2P2KTT5</accession>
<reference evidence="1" key="1">
    <citation type="submission" date="2018-02" db="EMBL/GenBank/DDBJ databases">
        <title>Rhizophora mucronata_Transcriptome.</title>
        <authorList>
            <person name="Meera S.P."/>
            <person name="Sreeshan A."/>
            <person name="Augustine A."/>
        </authorList>
    </citation>
    <scope>NUCLEOTIDE SEQUENCE</scope>
    <source>
        <tissue evidence="1">Leaf</tissue>
    </source>
</reference>
<organism evidence="1">
    <name type="scientific">Rhizophora mucronata</name>
    <name type="common">Asiatic mangrove</name>
    <dbReference type="NCBI Taxonomy" id="61149"/>
    <lineage>
        <taxon>Eukaryota</taxon>
        <taxon>Viridiplantae</taxon>
        <taxon>Streptophyta</taxon>
        <taxon>Embryophyta</taxon>
        <taxon>Tracheophyta</taxon>
        <taxon>Spermatophyta</taxon>
        <taxon>Magnoliopsida</taxon>
        <taxon>eudicotyledons</taxon>
        <taxon>Gunneridae</taxon>
        <taxon>Pentapetalae</taxon>
        <taxon>rosids</taxon>
        <taxon>fabids</taxon>
        <taxon>Malpighiales</taxon>
        <taxon>Rhizophoraceae</taxon>
        <taxon>Rhizophora</taxon>
    </lineage>
</organism>
<protein>
    <submittedName>
        <fullName evidence="1">Uncharacterized protein MANES_S058400</fullName>
    </submittedName>
</protein>